<evidence type="ECO:0000256" key="7">
    <source>
        <dbReference type="ARBA" id="ARBA00023034"/>
    </source>
</evidence>
<gene>
    <name evidence="11" type="ORF">FFLO_02490</name>
</gene>
<evidence type="ECO:0000256" key="6">
    <source>
        <dbReference type="ARBA" id="ARBA00022989"/>
    </source>
</evidence>
<dbReference type="EMBL" id="JABELV010000039">
    <property type="protein sequence ID" value="KAG7562111.1"/>
    <property type="molecule type" value="Genomic_DNA"/>
</dbReference>
<reference evidence="11" key="1">
    <citation type="submission" date="2020-04" db="EMBL/GenBank/DDBJ databases">
        <title>Analysis of mating type loci in Filobasidium floriforme.</title>
        <authorList>
            <person name="Nowrousian M."/>
        </authorList>
    </citation>
    <scope>NUCLEOTIDE SEQUENCE</scope>
    <source>
        <strain evidence="11">CBS 6242</strain>
    </source>
</reference>
<organism evidence="11 12">
    <name type="scientific">Filobasidium floriforme</name>
    <dbReference type="NCBI Taxonomy" id="5210"/>
    <lineage>
        <taxon>Eukaryota</taxon>
        <taxon>Fungi</taxon>
        <taxon>Dikarya</taxon>
        <taxon>Basidiomycota</taxon>
        <taxon>Agaricomycotina</taxon>
        <taxon>Tremellomycetes</taxon>
        <taxon>Filobasidiales</taxon>
        <taxon>Filobasidiaceae</taxon>
        <taxon>Filobasidium</taxon>
    </lineage>
</organism>
<dbReference type="GO" id="GO:0000139">
    <property type="term" value="C:Golgi membrane"/>
    <property type="evidence" value="ECO:0007669"/>
    <property type="project" value="UniProtKB-SubCell"/>
</dbReference>
<dbReference type="PANTHER" id="PTHR31646">
    <property type="entry name" value="ALPHA-1,2-MANNOSYLTRANSFERASE MNN2"/>
    <property type="match status" value="1"/>
</dbReference>
<dbReference type="Proteomes" id="UP000812966">
    <property type="component" value="Unassembled WGS sequence"/>
</dbReference>
<evidence type="ECO:0000256" key="8">
    <source>
        <dbReference type="ARBA" id="ARBA00023136"/>
    </source>
</evidence>
<keyword evidence="7" id="KW-0333">Golgi apparatus</keyword>
<dbReference type="SUPFAM" id="SSF53448">
    <property type="entry name" value="Nucleotide-diphospho-sugar transferases"/>
    <property type="match status" value="1"/>
</dbReference>
<evidence type="ECO:0000256" key="3">
    <source>
        <dbReference type="ARBA" id="ARBA00022679"/>
    </source>
</evidence>
<protein>
    <recommendedName>
        <fullName evidence="13">Glycosyltransferase family 71 protein</fullName>
    </recommendedName>
</protein>
<dbReference type="GO" id="GO:0000026">
    <property type="term" value="F:alpha-1,2-mannosyltransferase activity"/>
    <property type="evidence" value="ECO:0007669"/>
    <property type="project" value="TreeGrafter"/>
</dbReference>
<keyword evidence="10" id="KW-0732">Signal</keyword>
<dbReference type="InterPro" id="IPR022751">
    <property type="entry name" value="Alpha_mannosyltransferase"/>
</dbReference>
<dbReference type="GO" id="GO:0046354">
    <property type="term" value="P:mannan biosynthetic process"/>
    <property type="evidence" value="ECO:0007669"/>
    <property type="project" value="TreeGrafter"/>
</dbReference>
<dbReference type="AlphaFoldDB" id="A0A8K0NRA1"/>
<sequence length="590" mass="66882">MKSPLRSPTNLLLCCIILLTSTVLLVHFTARPHYADYIPDFISRPSDHDTVPLVAEGPRLPVEYKRYYPTLTLPAALLVHPELYSKLYDFLSRPALDWYAAKDLNEEKCPRDLSDRLVNPDQLNGDGDFWRNDVTPEVIRQKRVDLVDHLAGLVSRGETVVWKTEKLEQEELDAVNEDLDINFERAEVAVGDGKIDDQDHDAKRNLGPERSGPPSKRGPIPTANRQGRGIVTTGGNADTTARLITLLRFLRHEYNVTLPIEIWTFPGELPSSSPQYKEITSEALGGQVFEIPPSYGLTKDEGAWKNFQIKGLAIALSNFKELIYLDSDNIPLRDPTYLFDTPSYTATASGKAVFWPDLSKDHVDNAVWRIMGVPCDLDDFTFESGQIVIDKAGNNGLNMAALHLAAYMQHEKDFWFRLCGGDKDTFRWAFVALGLPFTRASRWATCLGQMHGDRFCGHSILQYELDPPAGETRQRPLFVHSNLLKHISGVRQGNTFTHIKRMNMDEYSEPTLNQAHMWVYWDNARGMCTDLELRDEGAGLTEAEKRTQTVISRRVDEMHGKPLEGFEDTFFKQGGRAGGWRKRDKYRIPT</sequence>
<proteinExistence type="inferred from homology"/>
<feature type="chain" id="PRO_5035422112" description="Glycosyltransferase family 71 protein" evidence="10">
    <location>
        <begin position="26"/>
        <end position="590"/>
    </location>
</feature>
<keyword evidence="6" id="KW-1133">Transmembrane helix</keyword>
<dbReference type="Gene3D" id="3.90.550.10">
    <property type="entry name" value="Spore Coat Polysaccharide Biosynthesis Protein SpsA, Chain A"/>
    <property type="match status" value="1"/>
</dbReference>
<evidence type="ECO:0008006" key="13">
    <source>
        <dbReference type="Google" id="ProtNLM"/>
    </source>
</evidence>
<keyword evidence="5" id="KW-0735">Signal-anchor</keyword>
<accession>A0A8K0NRA1</accession>
<name>A0A8K0NRA1_9TREE</name>
<evidence type="ECO:0000256" key="10">
    <source>
        <dbReference type="SAM" id="SignalP"/>
    </source>
</evidence>
<evidence type="ECO:0000256" key="4">
    <source>
        <dbReference type="ARBA" id="ARBA00022692"/>
    </source>
</evidence>
<evidence type="ECO:0000313" key="12">
    <source>
        <dbReference type="Proteomes" id="UP000812966"/>
    </source>
</evidence>
<evidence type="ECO:0000313" key="11">
    <source>
        <dbReference type="EMBL" id="KAG7562111.1"/>
    </source>
</evidence>
<feature type="signal peptide" evidence="10">
    <location>
        <begin position="1"/>
        <end position="25"/>
    </location>
</feature>
<comment type="subcellular location">
    <subcellularLocation>
        <location evidence="1">Golgi apparatus membrane</location>
        <topology evidence="1">Single-pass type II membrane protein</topology>
    </subcellularLocation>
</comment>
<keyword evidence="4" id="KW-0812">Transmembrane</keyword>
<evidence type="ECO:0000256" key="9">
    <source>
        <dbReference type="SAM" id="MobiDB-lite"/>
    </source>
</evidence>
<keyword evidence="12" id="KW-1185">Reference proteome</keyword>
<evidence type="ECO:0000256" key="1">
    <source>
        <dbReference type="ARBA" id="ARBA00004323"/>
    </source>
</evidence>
<dbReference type="PANTHER" id="PTHR31646:SF1">
    <property type="entry name" value="ALPHA-1,2-MANNOSYLTRANSFERASE MNN2"/>
    <property type="match status" value="1"/>
</dbReference>
<evidence type="ECO:0000256" key="5">
    <source>
        <dbReference type="ARBA" id="ARBA00022968"/>
    </source>
</evidence>
<dbReference type="InterPro" id="IPR029044">
    <property type="entry name" value="Nucleotide-diphossugar_trans"/>
</dbReference>
<evidence type="ECO:0000256" key="2">
    <source>
        <dbReference type="ARBA" id="ARBA00009105"/>
    </source>
</evidence>
<feature type="region of interest" description="Disordered" evidence="9">
    <location>
        <begin position="190"/>
        <end position="234"/>
    </location>
</feature>
<comment type="caution">
    <text evidence="11">The sequence shown here is derived from an EMBL/GenBank/DDBJ whole genome shotgun (WGS) entry which is preliminary data.</text>
</comment>
<feature type="compositionally biased region" description="Basic and acidic residues" evidence="9">
    <location>
        <begin position="190"/>
        <end position="207"/>
    </location>
</feature>
<comment type="similarity">
    <text evidence="2">Belongs to the MNN1/MNT family.</text>
</comment>
<dbReference type="Pfam" id="PF11051">
    <property type="entry name" value="Mannosyl_trans3"/>
    <property type="match status" value="2"/>
</dbReference>
<keyword evidence="3" id="KW-0808">Transferase</keyword>
<keyword evidence="8" id="KW-0472">Membrane</keyword>